<protein>
    <submittedName>
        <fullName evidence="5">ABC-2 type transport system ATP-binding protein</fullName>
    </submittedName>
</protein>
<evidence type="ECO:0000256" key="2">
    <source>
        <dbReference type="ARBA" id="ARBA00022801"/>
    </source>
</evidence>
<dbReference type="InterPro" id="IPR050261">
    <property type="entry name" value="FrsA_esterase"/>
</dbReference>
<accession>A0A7Z0C2V4</accession>
<dbReference type="GO" id="GO:0008239">
    <property type="term" value="F:dipeptidyl-peptidase activity"/>
    <property type="evidence" value="ECO:0007669"/>
    <property type="project" value="InterPro"/>
</dbReference>
<dbReference type="GO" id="GO:0005524">
    <property type="term" value="F:ATP binding"/>
    <property type="evidence" value="ECO:0007669"/>
    <property type="project" value="UniProtKB-KW"/>
</dbReference>
<dbReference type="GO" id="GO:0052689">
    <property type="term" value="F:carboxylic ester hydrolase activity"/>
    <property type="evidence" value="ECO:0007669"/>
    <property type="project" value="UniProtKB-ARBA"/>
</dbReference>
<keyword evidence="5" id="KW-0547">Nucleotide-binding</keyword>
<dbReference type="SUPFAM" id="SSF53474">
    <property type="entry name" value="alpha/beta-Hydrolases"/>
    <property type="match status" value="1"/>
</dbReference>
<dbReference type="InterPro" id="IPR013736">
    <property type="entry name" value="Xaa-Pro_dipept_C"/>
</dbReference>
<comment type="similarity">
    <text evidence="1">Belongs to the AB hydrolase superfamily.</text>
</comment>
<sequence>MWSWSRRLLVGSLVAVSASASLLVLPTAGSAVPGSSAVTAARAADRWTTTDAMVPVVVGPDDDVEIELDTRLYVPRGASRGDPRPAVLMTHGFGLDKTSNEVVSTARFLAAHGYLVLTWTSSGFGESGGCITLQSADWDVKGAMQLVDALLEPRRDVLRDRRGLVLGTIGGSYGGGIQLPLAAADRRIRATIPGRTWNTLQYSLDPNNLVVEGDRSGLDHDAHEQGVFKQEWTTLFFAAGTSEPASGGGGCTEAKLASGDAEEIAAAPSCLNFYLDVCRIFDLLSTTGDADQQARDHIARASAATFLDDVDAATLLVQGQSDTLFNLNDAAATYRTLRQRGVPVAMTWNSGGHGGYVSQPGECEAYDGTLRSVREMDACYLPQRQLQWLDHWLRGQGRPGPGFTWFEGWRVHRGDGPNSDQYAAARTFPLKRTTTVRLGADGLMHRRAEATPEGSMSFLNPPGGVPAAYTETSNFSGPGASPNLAMPTTEETGQHVAIISPRLKKPLDSVGIPRLRVTLENTNTRDLVLFVKVYDAELYGVVRTLVHRLITPVRIPAGRVGKPVTISLAGFAHRFAAGHHVQLVLAATDQTSYNAKVADAVTVQLGPDARLTLPGRARFGRAIPGLGR</sequence>
<evidence type="ECO:0000313" key="5">
    <source>
        <dbReference type="EMBL" id="NYI09682.1"/>
    </source>
</evidence>
<name>A0A7Z0C2V4_9ACTN</name>
<dbReference type="SMART" id="SM00939">
    <property type="entry name" value="PepX_C"/>
    <property type="match status" value="1"/>
</dbReference>
<reference evidence="5 6" key="1">
    <citation type="submission" date="2020-07" db="EMBL/GenBank/DDBJ databases">
        <title>Sequencing the genomes of 1000 actinobacteria strains.</title>
        <authorList>
            <person name="Klenk H.-P."/>
        </authorList>
    </citation>
    <scope>NUCLEOTIDE SEQUENCE [LARGE SCALE GENOMIC DNA]</scope>
    <source>
        <strain evidence="5 6">DSM 18248</strain>
    </source>
</reference>
<dbReference type="InterPro" id="IPR000383">
    <property type="entry name" value="Xaa-Pro-like_dom"/>
</dbReference>
<gene>
    <name evidence="5" type="ORF">BKA05_001197</name>
</gene>
<evidence type="ECO:0000256" key="3">
    <source>
        <dbReference type="SAM" id="SignalP"/>
    </source>
</evidence>
<dbReference type="Pfam" id="PF02129">
    <property type="entry name" value="Peptidase_S15"/>
    <property type="match status" value="1"/>
</dbReference>
<evidence type="ECO:0000259" key="4">
    <source>
        <dbReference type="SMART" id="SM00939"/>
    </source>
</evidence>
<dbReference type="Pfam" id="PF08530">
    <property type="entry name" value="PepX_C"/>
    <property type="match status" value="1"/>
</dbReference>
<evidence type="ECO:0000256" key="1">
    <source>
        <dbReference type="ARBA" id="ARBA00008645"/>
    </source>
</evidence>
<proteinExistence type="inferred from homology"/>
<dbReference type="Gene3D" id="3.40.50.1820">
    <property type="entry name" value="alpha/beta hydrolase"/>
    <property type="match status" value="1"/>
</dbReference>
<feature type="domain" description="Xaa-Pro dipeptidyl-peptidase C-terminal" evidence="4">
    <location>
        <begin position="386"/>
        <end position="614"/>
    </location>
</feature>
<keyword evidence="3" id="KW-0732">Signal</keyword>
<keyword evidence="5" id="KW-0067">ATP-binding</keyword>
<keyword evidence="6" id="KW-1185">Reference proteome</keyword>
<keyword evidence="2" id="KW-0378">Hydrolase</keyword>
<dbReference type="InterPro" id="IPR029058">
    <property type="entry name" value="AB_hydrolase_fold"/>
</dbReference>
<organism evidence="5 6">
    <name type="scientific">Nocardioides marinus</name>
    <dbReference type="NCBI Taxonomy" id="374514"/>
    <lineage>
        <taxon>Bacteria</taxon>
        <taxon>Bacillati</taxon>
        <taxon>Actinomycetota</taxon>
        <taxon>Actinomycetes</taxon>
        <taxon>Propionibacteriales</taxon>
        <taxon>Nocardioidaceae</taxon>
        <taxon>Nocardioides</taxon>
    </lineage>
</organism>
<comment type="caution">
    <text evidence="5">The sequence shown here is derived from an EMBL/GenBank/DDBJ whole genome shotgun (WGS) entry which is preliminary data.</text>
</comment>
<dbReference type="RefSeq" id="WP_179530619.1">
    <property type="nucleotide sequence ID" value="NZ_BAAAPP010000012.1"/>
</dbReference>
<dbReference type="AlphaFoldDB" id="A0A7Z0C2V4"/>
<feature type="chain" id="PRO_5039366855" evidence="3">
    <location>
        <begin position="21"/>
        <end position="628"/>
    </location>
</feature>
<dbReference type="Gene3D" id="2.60.120.260">
    <property type="entry name" value="Galactose-binding domain-like"/>
    <property type="match status" value="1"/>
</dbReference>
<evidence type="ECO:0000313" key="6">
    <source>
        <dbReference type="Proteomes" id="UP000537326"/>
    </source>
</evidence>
<dbReference type="EMBL" id="JACBZI010000001">
    <property type="protein sequence ID" value="NYI09682.1"/>
    <property type="molecule type" value="Genomic_DNA"/>
</dbReference>
<dbReference type="PANTHER" id="PTHR22946">
    <property type="entry name" value="DIENELACTONE HYDROLASE DOMAIN-CONTAINING PROTEIN-RELATED"/>
    <property type="match status" value="1"/>
</dbReference>
<feature type="signal peptide" evidence="3">
    <location>
        <begin position="1"/>
        <end position="20"/>
    </location>
</feature>
<dbReference type="Proteomes" id="UP000537326">
    <property type="component" value="Unassembled WGS sequence"/>
</dbReference>
<dbReference type="PANTHER" id="PTHR22946:SF9">
    <property type="entry name" value="POLYKETIDE TRANSFERASE AF380"/>
    <property type="match status" value="1"/>
</dbReference>
<dbReference type="InterPro" id="IPR008979">
    <property type="entry name" value="Galactose-bd-like_sf"/>
</dbReference>
<dbReference type="SUPFAM" id="SSF49785">
    <property type="entry name" value="Galactose-binding domain-like"/>
    <property type="match status" value="1"/>
</dbReference>